<dbReference type="InterPro" id="IPR016181">
    <property type="entry name" value="Acyl_CoA_acyltransferase"/>
</dbReference>
<evidence type="ECO:0000259" key="3">
    <source>
        <dbReference type="PROSITE" id="PS51186"/>
    </source>
</evidence>
<dbReference type="InterPro" id="IPR050680">
    <property type="entry name" value="YpeA/RimI_acetyltransf"/>
</dbReference>
<protein>
    <submittedName>
        <fullName evidence="4">GNAT family N-acetyltransferase</fullName>
    </submittedName>
</protein>
<dbReference type="Gene3D" id="3.40.630.30">
    <property type="match status" value="1"/>
</dbReference>
<dbReference type="EMBL" id="JBHUHZ010000003">
    <property type="protein sequence ID" value="MFD2164130.1"/>
    <property type="molecule type" value="Genomic_DNA"/>
</dbReference>
<dbReference type="PANTHER" id="PTHR43420:SF42">
    <property type="entry name" value="N-ACETYLTRANSFERASE DOMAIN-CONTAINING PROTEIN"/>
    <property type="match status" value="1"/>
</dbReference>
<evidence type="ECO:0000256" key="1">
    <source>
        <dbReference type="ARBA" id="ARBA00022679"/>
    </source>
</evidence>
<comment type="caution">
    <text evidence="4">The sequence shown here is derived from an EMBL/GenBank/DDBJ whole genome shotgun (WGS) entry which is preliminary data.</text>
</comment>
<dbReference type="PANTHER" id="PTHR43420">
    <property type="entry name" value="ACETYLTRANSFERASE"/>
    <property type="match status" value="1"/>
</dbReference>
<evidence type="ECO:0000313" key="5">
    <source>
        <dbReference type="Proteomes" id="UP001597387"/>
    </source>
</evidence>
<evidence type="ECO:0000313" key="4">
    <source>
        <dbReference type="EMBL" id="MFD2164130.1"/>
    </source>
</evidence>
<dbReference type="Pfam" id="PF13673">
    <property type="entry name" value="Acetyltransf_10"/>
    <property type="match status" value="1"/>
</dbReference>
<dbReference type="PROSITE" id="PS51186">
    <property type="entry name" value="GNAT"/>
    <property type="match status" value="1"/>
</dbReference>
<dbReference type="Proteomes" id="UP001597387">
    <property type="component" value="Unassembled WGS sequence"/>
</dbReference>
<dbReference type="InterPro" id="IPR000182">
    <property type="entry name" value="GNAT_dom"/>
</dbReference>
<feature type="domain" description="N-acetyltransferase" evidence="3">
    <location>
        <begin position="1"/>
        <end position="136"/>
    </location>
</feature>
<dbReference type="SUPFAM" id="SSF55729">
    <property type="entry name" value="Acyl-CoA N-acyltransferases (Nat)"/>
    <property type="match status" value="1"/>
</dbReference>
<reference evidence="5" key="1">
    <citation type="journal article" date="2019" name="Int. J. Syst. Evol. Microbiol.">
        <title>The Global Catalogue of Microorganisms (GCM) 10K type strain sequencing project: providing services to taxonomists for standard genome sequencing and annotation.</title>
        <authorList>
            <consortium name="The Broad Institute Genomics Platform"/>
            <consortium name="The Broad Institute Genome Sequencing Center for Infectious Disease"/>
            <person name="Wu L."/>
            <person name="Ma J."/>
        </authorList>
    </citation>
    <scope>NUCLEOTIDE SEQUENCE [LARGE SCALE GENOMIC DNA]</scope>
    <source>
        <strain evidence="5">KCTC 42217</strain>
    </source>
</reference>
<dbReference type="RefSeq" id="WP_255904508.1">
    <property type="nucleotide sequence ID" value="NZ_JAFMZO010000004.1"/>
</dbReference>
<keyword evidence="2" id="KW-0012">Acyltransferase</keyword>
<sequence length="136" mass="15618">MIQIEQVPAYVVWPIRHEVMYPQMEFDSIKLKEDEQGTHLALFGGNKLISVISLFRTGDDLQFRKFATLAEYQGKGYGSALLNYVIDTAKMESVTRLWCNARTSAASFYAKFGFQVTAHSFVKHGYDFVIMERTFL</sequence>
<evidence type="ECO:0000256" key="2">
    <source>
        <dbReference type="ARBA" id="ARBA00023315"/>
    </source>
</evidence>
<dbReference type="CDD" id="cd04301">
    <property type="entry name" value="NAT_SF"/>
    <property type="match status" value="1"/>
</dbReference>
<keyword evidence="5" id="KW-1185">Reference proteome</keyword>
<accession>A0ABW4ZPV2</accession>
<keyword evidence="1" id="KW-0808">Transferase</keyword>
<organism evidence="4 5">
    <name type="scientific">Paradesertivirga mongoliensis</name>
    <dbReference type="NCBI Taxonomy" id="2100740"/>
    <lineage>
        <taxon>Bacteria</taxon>
        <taxon>Pseudomonadati</taxon>
        <taxon>Bacteroidota</taxon>
        <taxon>Sphingobacteriia</taxon>
        <taxon>Sphingobacteriales</taxon>
        <taxon>Sphingobacteriaceae</taxon>
        <taxon>Paradesertivirga</taxon>
    </lineage>
</organism>
<name>A0ABW4ZPV2_9SPHI</name>
<proteinExistence type="predicted"/>
<gene>
    <name evidence="4" type="ORF">ACFSJU_17105</name>
</gene>